<keyword evidence="2" id="KW-1185">Reference proteome</keyword>
<reference evidence="1 2" key="1">
    <citation type="submission" date="2014-10" db="EMBL/GenBank/DDBJ databases">
        <title>Pan-genome analysis of Brazilian lineage A amoebal mimiviruses.</title>
        <authorList>
            <person name="Assis F.L."/>
            <person name="Abrahao J.S."/>
            <person name="Kroon E.G."/>
            <person name="Dornas F.P."/>
            <person name="Andrade K.R."/>
            <person name="Borato P.V.M."/>
            <person name="Pilotto M.R."/>
            <person name="Benamar S."/>
            <person name="LaScola B."/>
            <person name="Colson P."/>
        </authorList>
    </citation>
    <scope>NUCLEOTIDE SEQUENCE [LARGE SCALE GENOMIC DNA]</scope>
    <source>
        <strain evidence="1 2">Kroon</strain>
    </source>
</reference>
<dbReference type="EMBL" id="KM982402">
    <property type="protein sequence ID" value="AKI80520.1"/>
    <property type="molecule type" value="Genomic_DNA"/>
</dbReference>
<proteinExistence type="predicted"/>
<sequence length="108" mass="12950">MVKIEIYYYQKKLSTNHEYDFIFGSKSYKKVHEYTDDIQTNYKDILELIFEKFNNTDNPLTSLDNQKIIRNNKLHTSMSVDDIVKIDKKYYIVDDIGFKSINVHDINQ</sequence>
<dbReference type="Proteomes" id="UP000240461">
    <property type="component" value="Segment"/>
</dbReference>
<organism evidence="1 2">
    <name type="scientific">Acanthamoeba polyphaga mimivirus Kroon</name>
    <dbReference type="NCBI Taxonomy" id="3069720"/>
    <lineage>
        <taxon>Viruses</taxon>
        <taxon>Varidnaviria</taxon>
        <taxon>Bamfordvirae</taxon>
        <taxon>Nucleocytoviricota</taxon>
        <taxon>Megaviricetes</taxon>
        <taxon>Imitervirales</taxon>
        <taxon>Mimiviridae</taxon>
        <taxon>Megamimivirinae</taxon>
        <taxon>Mimivirus</taxon>
        <taxon>Mimivirus lagoaense</taxon>
    </lineage>
</organism>
<name>A0A0G2Y3Z8_9VIRU</name>
<accession>A0A0G2Y3Z8</accession>
<dbReference type="KEGG" id="vg:80514318"/>
<evidence type="ECO:0000313" key="1">
    <source>
        <dbReference type="EMBL" id="AKI80520.1"/>
    </source>
</evidence>
<protein>
    <submittedName>
        <fullName evidence="1">Uncharacterized protein</fullName>
    </submittedName>
</protein>
<evidence type="ECO:0000313" key="2">
    <source>
        <dbReference type="Proteomes" id="UP000240461"/>
    </source>
</evidence>